<name>U5D980_9CHRO</name>
<dbReference type="EMBL" id="ASSJ01000055">
    <property type="protein sequence ID" value="ERN41133.1"/>
    <property type="molecule type" value="Genomic_DNA"/>
</dbReference>
<evidence type="ECO:0008006" key="3">
    <source>
        <dbReference type="Google" id="ProtNLM"/>
    </source>
</evidence>
<sequence>MLPQSHRNCYECLLAALEQLQAEVESSESSAAPSELIRQWQQVQQEFQLAASPAAIASAQPPELDGELQARWQALHTEIHRDLRLLQADILYLQASRQAATAAERRHTVRDRLERLLALVRALLQSD</sequence>
<reference evidence="1 2" key="1">
    <citation type="submission" date="2013-05" db="EMBL/GenBank/DDBJ databases">
        <title>Draft genome sequence of Rubidibacter lacunae KORDI 51-2.</title>
        <authorList>
            <person name="Choi D.H."/>
            <person name="Noh J.H."/>
            <person name="Kwon K.-K."/>
            <person name="Lee J.-H."/>
            <person name="Ryu J.-Y."/>
        </authorList>
    </citation>
    <scope>NUCLEOTIDE SEQUENCE [LARGE SCALE GENOMIC DNA]</scope>
    <source>
        <strain evidence="1 2">KORDI 51-2</strain>
    </source>
</reference>
<dbReference type="Proteomes" id="UP000016960">
    <property type="component" value="Unassembled WGS sequence"/>
</dbReference>
<dbReference type="AlphaFoldDB" id="U5D980"/>
<protein>
    <recommendedName>
        <fullName evidence="3">Heterocyst frequency control protein PatD</fullName>
    </recommendedName>
</protein>
<comment type="caution">
    <text evidence="1">The sequence shown here is derived from an EMBL/GenBank/DDBJ whole genome shotgun (WGS) entry which is preliminary data.</text>
</comment>
<keyword evidence="2" id="KW-1185">Reference proteome</keyword>
<dbReference type="OrthoDB" id="583449at2"/>
<gene>
    <name evidence="1" type="ORF">KR51_00023970</name>
</gene>
<evidence type="ECO:0000313" key="2">
    <source>
        <dbReference type="Proteomes" id="UP000016960"/>
    </source>
</evidence>
<dbReference type="InterPro" id="IPR047810">
    <property type="entry name" value="PatD-like"/>
</dbReference>
<evidence type="ECO:0000313" key="1">
    <source>
        <dbReference type="EMBL" id="ERN41133.1"/>
    </source>
</evidence>
<dbReference type="STRING" id="582515.KR51_00023970"/>
<proteinExistence type="predicted"/>
<dbReference type="InParanoid" id="U5D980"/>
<dbReference type="RefSeq" id="WP_022607595.1">
    <property type="nucleotide sequence ID" value="NZ_ASSJ01000055.1"/>
</dbReference>
<organism evidence="1 2">
    <name type="scientific">Rubidibacter lacunae KORDI 51-2</name>
    <dbReference type="NCBI Taxonomy" id="582515"/>
    <lineage>
        <taxon>Bacteria</taxon>
        <taxon>Bacillati</taxon>
        <taxon>Cyanobacteriota</taxon>
        <taxon>Cyanophyceae</taxon>
        <taxon>Oscillatoriophycideae</taxon>
        <taxon>Chroococcales</taxon>
        <taxon>Aphanothecaceae</taxon>
        <taxon>Rubidibacter</taxon>
    </lineage>
</organism>
<dbReference type="NCBIfam" id="NF037954">
    <property type="entry name" value="het_cyst_PatD"/>
    <property type="match status" value="1"/>
</dbReference>
<accession>U5D980</accession>